<organism evidence="1 2">
    <name type="scientific">Eiseniibacteriota bacterium</name>
    <dbReference type="NCBI Taxonomy" id="2212470"/>
    <lineage>
        <taxon>Bacteria</taxon>
        <taxon>Candidatus Eiseniibacteriota</taxon>
    </lineage>
</organism>
<gene>
    <name evidence="1" type="ORF">HKN21_03945</name>
</gene>
<dbReference type="AlphaFoldDB" id="A0A7Y2H1Q2"/>
<dbReference type="InterPro" id="IPR032801">
    <property type="entry name" value="PXL2A/B/C"/>
</dbReference>
<dbReference type="EMBL" id="JABDJR010000148">
    <property type="protein sequence ID" value="NNF05888.1"/>
    <property type="molecule type" value="Genomic_DNA"/>
</dbReference>
<evidence type="ECO:0000313" key="1">
    <source>
        <dbReference type="EMBL" id="NNF05888.1"/>
    </source>
</evidence>
<evidence type="ECO:0008006" key="3">
    <source>
        <dbReference type="Google" id="ProtNLM"/>
    </source>
</evidence>
<protein>
    <recommendedName>
        <fullName evidence="3">Redoxin domain-containing protein</fullName>
    </recommendedName>
</protein>
<dbReference type="Pfam" id="PF13911">
    <property type="entry name" value="AhpC-TSA_2"/>
    <property type="match status" value="1"/>
</dbReference>
<proteinExistence type="predicted"/>
<reference evidence="1 2" key="1">
    <citation type="submission" date="2020-03" db="EMBL/GenBank/DDBJ databases">
        <title>Metabolic flexibility allows generalist bacteria to become dominant in a frequently disturbed ecosystem.</title>
        <authorList>
            <person name="Chen Y.-J."/>
            <person name="Leung P.M."/>
            <person name="Bay S.K."/>
            <person name="Hugenholtz P."/>
            <person name="Kessler A.J."/>
            <person name="Shelley G."/>
            <person name="Waite D.W."/>
            <person name="Cook P.L."/>
            <person name="Greening C."/>
        </authorList>
    </citation>
    <scope>NUCLEOTIDE SEQUENCE [LARGE SCALE GENOMIC DNA]</scope>
    <source>
        <strain evidence="1">SS_bin_28</strain>
    </source>
</reference>
<comment type="caution">
    <text evidence="1">The sequence shown here is derived from an EMBL/GenBank/DDBJ whole genome shotgun (WGS) entry which is preliminary data.</text>
</comment>
<name>A0A7Y2H1Q2_UNCEI</name>
<dbReference type="Proteomes" id="UP000547674">
    <property type="component" value="Unassembled WGS sequence"/>
</dbReference>
<evidence type="ECO:0000313" key="2">
    <source>
        <dbReference type="Proteomes" id="UP000547674"/>
    </source>
</evidence>
<accession>A0A7Y2H1Q2</accession>
<sequence>MQSDPVQGDKVFDEFWPEARAISDPDKVLYEAFGLSQGSRVKLFSPSLWKRSMEAYRKGFRQEGVMGDAMMMPGLFLVFDGEIVWSHDYKHFGDKPDYFEMAEMAKSTRSRA</sequence>